<evidence type="ECO:0000313" key="4">
    <source>
        <dbReference type="Proteomes" id="UP000199561"/>
    </source>
</evidence>
<organism evidence="3 4">
    <name type="scientific">Nitrosomonas nitrosa</name>
    <dbReference type="NCBI Taxonomy" id="52442"/>
    <lineage>
        <taxon>Bacteria</taxon>
        <taxon>Pseudomonadati</taxon>
        <taxon>Pseudomonadota</taxon>
        <taxon>Betaproteobacteria</taxon>
        <taxon>Nitrosomonadales</taxon>
        <taxon>Nitrosomonadaceae</taxon>
        <taxon>Nitrosomonas</taxon>
    </lineage>
</organism>
<dbReference type="InterPro" id="IPR025711">
    <property type="entry name" value="PepSY"/>
</dbReference>
<dbReference type="EMBL" id="FOUF01000042">
    <property type="protein sequence ID" value="SFM86240.1"/>
    <property type="molecule type" value="Genomic_DNA"/>
</dbReference>
<dbReference type="AlphaFoldDB" id="A0A1I4UBP9"/>
<proteinExistence type="predicted"/>
<dbReference type="STRING" id="52442.SAMN05421880_1424"/>
<feature type="domain" description="PepSY" evidence="1">
    <location>
        <begin position="33"/>
        <end position="86"/>
    </location>
</feature>
<keyword evidence="4" id="KW-1185">Reference proteome</keyword>
<reference evidence="2" key="2">
    <citation type="submission" date="2021-02" db="EMBL/GenBank/DDBJ databases">
        <authorList>
            <person name="Han P."/>
        </authorList>
    </citation>
    <scope>NUCLEOTIDE SEQUENCE</scope>
    <source>
        <strain evidence="2">Nitrosomonas nitrosa 18-3D</strain>
    </source>
</reference>
<reference evidence="3 4" key="1">
    <citation type="submission" date="2016-10" db="EMBL/GenBank/DDBJ databases">
        <authorList>
            <person name="de Groot N.N."/>
        </authorList>
    </citation>
    <scope>NUCLEOTIDE SEQUENCE [LARGE SCALE GENOMIC DNA]</scope>
    <source>
        <strain evidence="3 4">Nm146</strain>
    </source>
</reference>
<dbReference type="EMBL" id="CAJNAP010000005">
    <property type="protein sequence ID" value="CAE6493917.1"/>
    <property type="molecule type" value="Genomic_DNA"/>
</dbReference>
<evidence type="ECO:0000313" key="2">
    <source>
        <dbReference type="EMBL" id="CAE6493917.1"/>
    </source>
</evidence>
<name>A0A1I4UBP9_9PROT</name>
<evidence type="ECO:0000259" key="1">
    <source>
        <dbReference type="Pfam" id="PF03413"/>
    </source>
</evidence>
<dbReference type="Proteomes" id="UP000199561">
    <property type="component" value="Unassembled WGS sequence"/>
</dbReference>
<gene>
    <name evidence="2" type="ORF">NMYAN_130007</name>
    <name evidence="3" type="ORF">SAMN05421880_1424</name>
</gene>
<evidence type="ECO:0000313" key="3">
    <source>
        <dbReference type="EMBL" id="SFM86240.1"/>
    </source>
</evidence>
<dbReference type="Gene3D" id="3.10.450.40">
    <property type="match status" value="1"/>
</dbReference>
<sequence length="87" mass="9434">MLVLIASFSSGATTAFAQKNLRYHHASNQLAEISQQQAVAIAQQHVPGRLLSVQRTTESYRVKILSHKGTVHVVTIDSRSGAVIATH</sequence>
<accession>A0A1I4UBP9</accession>
<dbReference type="Pfam" id="PF03413">
    <property type="entry name" value="PepSY"/>
    <property type="match status" value="1"/>
</dbReference>
<dbReference type="Proteomes" id="UP000601736">
    <property type="component" value="Unassembled WGS sequence"/>
</dbReference>
<protein>
    <submittedName>
        <fullName evidence="3">Peptidase propeptide and YPEB domain-containing protein</fullName>
    </submittedName>
</protein>